<sequence length="341" mass="38588">MKNYLKILHLDDHSLTPYHQQLSDAIMLAVERKQIEMNDVLPSINDLSIALDVSRNIIAKAYSTLKERGVVGSVHGKGHFIKQVDTGRSRRILMLFNKLSSQKKIIYDAFATSLGEGNYINFFIYNSNFNLFKKILFDKMDQFDKIVVAPHFVCSDEPPADVLNKIPEGKLILIGGFLEGINGTVSTVYEDFEQDIFDALSSMLSYIRNYHGITMVFPKDSYYSTGIFLGFLNFCKKFGCHYHIMPTASSERITKGMLYITLTDDDLLDLIAQAKEEKLVLKEDFGVISYNETPFKKFILNGITTISADFSFMGVKAAELVKSGVPERIKAPFYTTIRPSI</sequence>
<evidence type="ECO:0000313" key="5">
    <source>
        <dbReference type="EMBL" id="MCQ6960767.1"/>
    </source>
</evidence>
<reference evidence="5 6" key="1">
    <citation type="submission" date="2022-07" db="EMBL/GenBank/DDBJ databases">
        <title>Mucilaginibacter sp. JC4.</title>
        <authorList>
            <person name="Le V."/>
            <person name="Ko S.-R."/>
            <person name="Ahn C.-Y."/>
            <person name="Oh H.-M."/>
        </authorList>
    </citation>
    <scope>NUCLEOTIDE SEQUENCE [LARGE SCALE GENOMIC DNA]</scope>
    <source>
        <strain evidence="5 6">JC4</strain>
    </source>
</reference>
<evidence type="ECO:0000259" key="4">
    <source>
        <dbReference type="PROSITE" id="PS50949"/>
    </source>
</evidence>
<dbReference type="PANTHER" id="PTHR38445">
    <property type="entry name" value="HTH-TYPE TRANSCRIPTIONAL REPRESSOR YTRA"/>
    <property type="match status" value="1"/>
</dbReference>
<evidence type="ECO:0000256" key="2">
    <source>
        <dbReference type="ARBA" id="ARBA00023125"/>
    </source>
</evidence>
<name>A0ABT1T810_9SPHI</name>
<dbReference type="InterPro" id="IPR036390">
    <property type="entry name" value="WH_DNA-bd_sf"/>
</dbReference>
<dbReference type="EMBL" id="JANHOH010000009">
    <property type="protein sequence ID" value="MCQ6960767.1"/>
    <property type="molecule type" value="Genomic_DNA"/>
</dbReference>
<dbReference type="SMART" id="SM00345">
    <property type="entry name" value="HTH_GNTR"/>
    <property type="match status" value="1"/>
</dbReference>
<evidence type="ECO:0000313" key="6">
    <source>
        <dbReference type="Proteomes" id="UP001204376"/>
    </source>
</evidence>
<dbReference type="PROSITE" id="PS50949">
    <property type="entry name" value="HTH_GNTR"/>
    <property type="match status" value="1"/>
</dbReference>
<evidence type="ECO:0000256" key="1">
    <source>
        <dbReference type="ARBA" id="ARBA00023015"/>
    </source>
</evidence>
<dbReference type="Gene3D" id="3.40.50.2300">
    <property type="match status" value="2"/>
</dbReference>
<dbReference type="InterPro" id="IPR028082">
    <property type="entry name" value="Peripla_BP_I"/>
</dbReference>
<dbReference type="RefSeq" id="WP_256540949.1">
    <property type="nucleotide sequence ID" value="NZ_JANHOH010000009.1"/>
</dbReference>
<dbReference type="SUPFAM" id="SSF53822">
    <property type="entry name" value="Periplasmic binding protein-like I"/>
    <property type="match status" value="1"/>
</dbReference>
<dbReference type="Proteomes" id="UP001204376">
    <property type="component" value="Unassembled WGS sequence"/>
</dbReference>
<keyword evidence="2" id="KW-0238">DNA-binding</keyword>
<proteinExistence type="predicted"/>
<accession>A0ABT1T810</accession>
<gene>
    <name evidence="5" type="ORF">NPE20_22495</name>
</gene>
<dbReference type="Pfam" id="PF00392">
    <property type="entry name" value="GntR"/>
    <property type="match status" value="1"/>
</dbReference>
<keyword evidence="3" id="KW-0804">Transcription</keyword>
<keyword evidence="6" id="KW-1185">Reference proteome</keyword>
<organism evidence="5 6">
    <name type="scientific">Mucilaginibacter aquariorum</name>
    <dbReference type="NCBI Taxonomy" id="2967225"/>
    <lineage>
        <taxon>Bacteria</taxon>
        <taxon>Pseudomonadati</taxon>
        <taxon>Bacteroidota</taxon>
        <taxon>Sphingobacteriia</taxon>
        <taxon>Sphingobacteriales</taxon>
        <taxon>Sphingobacteriaceae</taxon>
        <taxon>Mucilaginibacter</taxon>
    </lineage>
</organism>
<dbReference type="CDD" id="cd07377">
    <property type="entry name" value="WHTH_GntR"/>
    <property type="match status" value="1"/>
</dbReference>
<feature type="domain" description="HTH gntR-type" evidence="4">
    <location>
        <begin position="16"/>
        <end position="84"/>
    </location>
</feature>
<evidence type="ECO:0000256" key="3">
    <source>
        <dbReference type="ARBA" id="ARBA00023163"/>
    </source>
</evidence>
<dbReference type="Gene3D" id="1.10.10.10">
    <property type="entry name" value="Winged helix-like DNA-binding domain superfamily/Winged helix DNA-binding domain"/>
    <property type="match status" value="1"/>
</dbReference>
<protein>
    <submittedName>
        <fullName evidence="5">GntR family transcriptional regulator</fullName>
    </submittedName>
</protein>
<dbReference type="SUPFAM" id="SSF46785">
    <property type="entry name" value="Winged helix' DNA-binding domain"/>
    <property type="match status" value="1"/>
</dbReference>
<dbReference type="InterPro" id="IPR036388">
    <property type="entry name" value="WH-like_DNA-bd_sf"/>
</dbReference>
<comment type="caution">
    <text evidence="5">The sequence shown here is derived from an EMBL/GenBank/DDBJ whole genome shotgun (WGS) entry which is preliminary data.</text>
</comment>
<dbReference type="InterPro" id="IPR000524">
    <property type="entry name" value="Tscrpt_reg_HTH_GntR"/>
</dbReference>
<dbReference type="PANTHER" id="PTHR38445:SF9">
    <property type="entry name" value="HTH-TYPE TRANSCRIPTIONAL REPRESSOR YTRA"/>
    <property type="match status" value="1"/>
</dbReference>
<keyword evidence="1" id="KW-0805">Transcription regulation</keyword>